<sequence length="123" mass="12733">MEGTEFLAEVVESVAAEVAAVAVMEVAALVGVGAMVDWGLQAVKATVVKGEKGAEMAEPIQVTCAVASAKAPGDAASALHPQAPQITAKDRPRRTAHNPLCGRACHDFIPRMQAKSVPRLAAY</sequence>
<evidence type="ECO:0000256" key="1">
    <source>
        <dbReference type="SAM" id="MobiDB-lite"/>
    </source>
</evidence>
<gene>
    <name evidence="2" type="ORF">CYMTET_35423</name>
</gene>
<dbReference type="Proteomes" id="UP001190700">
    <property type="component" value="Unassembled WGS sequence"/>
</dbReference>
<reference evidence="2 3" key="1">
    <citation type="journal article" date="2015" name="Genome Biol. Evol.">
        <title>Comparative Genomics of a Bacterivorous Green Alga Reveals Evolutionary Causalities and Consequences of Phago-Mixotrophic Mode of Nutrition.</title>
        <authorList>
            <person name="Burns J.A."/>
            <person name="Paasch A."/>
            <person name="Narechania A."/>
            <person name="Kim E."/>
        </authorList>
    </citation>
    <scope>NUCLEOTIDE SEQUENCE [LARGE SCALE GENOMIC DNA]</scope>
    <source>
        <strain evidence="2 3">PLY_AMNH</strain>
    </source>
</reference>
<dbReference type="AlphaFoldDB" id="A0AAE0KNY6"/>
<accession>A0AAE0KNY6</accession>
<evidence type="ECO:0000313" key="3">
    <source>
        <dbReference type="Proteomes" id="UP001190700"/>
    </source>
</evidence>
<protein>
    <submittedName>
        <fullName evidence="2">Uncharacterized protein</fullName>
    </submittedName>
</protein>
<organism evidence="2 3">
    <name type="scientific">Cymbomonas tetramitiformis</name>
    <dbReference type="NCBI Taxonomy" id="36881"/>
    <lineage>
        <taxon>Eukaryota</taxon>
        <taxon>Viridiplantae</taxon>
        <taxon>Chlorophyta</taxon>
        <taxon>Pyramimonadophyceae</taxon>
        <taxon>Pyramimonadales</taxon>
        <taxon>Pyramimonadaceae</taxon>
        <taxon>Cymbomonas</taxon>
    </lineage>
</organism>
<evidence type="ECO:0000313" key="2">
    <source>
        <dbReference type="EMBL" id="KAK3255392.1"/>
    </source>
</evidence>
<name>A0AAE0KNY6_9CHLO</name>
<dbReference type="EMBL" id="LGRX02022667">
    <property type="protein sequence ID" value="KAK3255392.1"/>
    <property type="molecule type" value="Genomic_DNA"/>
</dbReference>
<feature type="region of interest" description="Disordered" evidence="1">
    <location>
        <begin position="76"/>
        <end position="97"/>
    </location>
</feature>
<comment type="caution">
    <text evidence="2">The sequence shown here is derived from an EMBL/GenBank/DDBJ whole genome shotgun (WGS) entry which is preliminary data.</text>
</comment>
<proteinExistence type="predicted"/>
<keyword evidence="3" id="KW-1185">Reference proteome</keyword>